<name>A0A1B9GIN7_9TREE</name>
<evidence type="ECO:0000313" key="2">
    <source>
        <dbReference type="Proteomes" id="UP000092666"/>
    </source>
</evidence>
<reference evidence="1 2" key="1">
    <citation type="submission" date="2013-07" db="EMBL/GenBank/DDBJ databases">
        <title>The Genome Sequence of Cryptococcus heveanensis BCC8398.</title>
        <authorList>
            <consortium name="The Broad Institute Genome Sequencing Platform"/>
            <person name="Cuomo C."/>
            <person name="Litvintseva A."/>
            <person name="Chen Y."/>
            <person name="Heitman J."/>
            <person name="Sun S."/>
            <person name="Springer D."/>
            <person name="Dromer F."/>
            <person name="Young S.K."/>
            <person name="Zeng Q."/>
            <person name="Gargeya S."/>
            <person name="Fitzgerald M."/>
            <person name="Abouelleil A."/>
            <person name="Alvarado L."/>
            <person name="Berlin A.M."/>
            <person name="Chapman S.B."/>
            <person name="Dewar J."/>
            <person name="Goldberg J."/>
            <person name="Griggs A."/>
            <person name="Gujja S."/>
            <person name="Hansen M."/>
            <person name="Howarth C."/>
            <person name="Imamovic A."/>
            <person name="Larimer J."/>
            <person name="McCowan C."/>
            <person name="Murphy C."/>
            <person name="Pearson M."/>
            <person name="Priest M."/>
            <person name="Roberts A."/>
            <person name="Saif S."/>
            <person name="Shea T."/>
            <person name="Sykes S."/>
            <person name="Wortman J."/>
            <person name="Nusbaum C."/>
            <person name="Birren B."/>
        </authorList>
    </citation>
    <scope>NUCLEOTIDE SEQUENCE [LARGE SCALE GENOMIC DNA]</scope>
    <source>
        <strain evidence="1 2">BCC8398</strain>
    </source>
</reference>
<evidence type="ECO:0000313" key="1">
    <source>
        <dbReference type="EMBL" id="OCF30889.1"/>
    </source>
</evidence>
<protein>
    <submittedName>
        <fullName evidence="1">Uncharacterized protein</fullName>
    </submittedName>
</protein>
<dbReference type="STRING" id="1296120.A0A1B9GIN7"/>
<sequence length="255" mass="27808">MEFCGARDEEAGLLANLDDEISASEPLEVDDDLITNAGSFPQPSELVPIIAGFVRVTRIFKILSRTIQLLRRVKTTAAATSVRTVEPRSLALDLDPTSFSSYVSTTLGQLDTELVGLPSPLRVMNTEVDEDTSQPVQHAFETCKANILVTQALARYELYQFASTTGNDDYILDDLTQSVLSRLDMTSGDYLTANGSSMRHKVVFIAAFLLGRESGTDPDVVCREALSIVSSQDVHPTPTSFAKRGLADMRDIELG</sequence>
<organism evidence="1 2">
    <name type="scientific">Kwoniella heveanensis BCC8398</name>
    <dbReference type="NCBI Taxonomy" id="1296120"/>
    <lineage>
        <taxon>Eukaryota</taxon>
        <taxon>Fungi</taxon>
        <taxon>Dikarya</taxon>
        <taxon>Basidiomycota</taxon>
        <taxon>Agaricomycotina</taxon>
        <taxon>Tremellomycetes</taxon>
        <taxon>Tremellales</taxon>
        <taxon>Cryptococcaceae</taxon>
        <taxon>Kwoniella</taxon>
    </lineage>
</organism>
<accession>A0A1B9GIN7</accession>
<reference evidence="2" key="2">
    <citation type="submission" date="2013-12" db="EMBL/GenBank/DDBJ databases">
        <title>Evolution of pathogenesis and genome organization in the Tremellales.</title>
        <authorList>
            <person name="Cuomo C."/>
            <person name="Litvintseva A."/>
            <person name="Heitman J."/>
            <person name="Chen Y."/>
            <person name="Sun S."/>
            <person name="Springer D."/>
            <person name="Dromer F."/>
            <person name="Young S."/>
            <person name="Zeng Q."/>
            <person name="Chapman S."/>
            <person name="Gujja S."/>
            <person name="Saif S."/>
            <person name="Birren B."/>
        </authorList>
    </citation>
    <scope>NUCLEOTIDE SEQUENCE [LARGE SCALE GENOMIC DNA]</scope>
    <source>
        <strain evidence="2">BCC8398</strain>
    </source>
</reference>
<dbReference type="OrthoDB" id="2592769at2759"/>
<dbReference type="EMBL" id="KI669514">
    <property type="protein sequence ID" value="OCF30889.1"/>
    <property type="molecule type" value="Genomic_DNA"/>
</dbReference>
<proteinExistence type="predicted"/>
<gene>
    <name evidence="1" type="ORF">I316_07414</name>
</gene>
<dbReference type="AlphaFoldDB" id="A0A1B9GIN7"/>
<dbReference type="Proteomes" id="UP000092666">
    <property type="component" value="Unassembled WGS sequence"/>
</dbReference>
<keyword evidence="2" id="KW-1185">Reference proteome</keyword>